<dbReference type="InterPro" id="IPR001849">
    <property type="entry name" value="PH_domain"/>
</dbReference>
<dbReference type="AlphaFoldDB" id="A0A0X3P220"/>
<dbReference type="SMART" id="SM00233">
    <property type="entry name" value="PH"/>
    <property type="match status" value="1"/>
</dbReference>
<dbReference type="PANTHER" id="PTHR12844">
    <property type="entry name" value="CONNECTOR ENCHANCER OF KINASE SUPPRESSOR OF RAS"/>
    <property type="match status" value="1"/>
</dbReference>
<dbReference type="Pfam" id="PF00169">
    <property type="entry name" value="PH"/>
    <property type="match status" value="1"/>
</dbReference>
<gene>
    <name evidence="5" type="ORF">TR105121</name>
</gene>
<dbReference type="InterPro" id="IPR051566">
    <property type="entry name" value="CNKSR"/>
</dbReference>
<evidence type="ECO:0000256" key="1">
    <source>
        <dbReference type="SAM" id="MobiDB-lite"/>
    </source>
</evidence>
<protein>
    <recommendedName>
        <fullName evidence="6">Connector enhancer of kinase suppressor of ras 2</fullName>
    </recommendedName>
</protein>
<name>A0A0X3P220_SCHSO</name>
<feature type="domain" description="PH" evidence="2">
    <location>
        <begin position="558"/>
        <end position="655"/>
    </location>
</feature>
<reference evidence="5" key="1">
    <citation type="submission" date="2016-01" db="EMBL/GenBank/DDBJ databases">
        <title>Reference transcriptome for the parasite Schistocephalus solidus: insights into the molecular evolution of parasitism.</title>
        <authorList>
            <person name="Hebert F.O."/>
            <person name="Grambauer S."/>
            <person name="Barber I."/>
            <person name="Landry C.R."/>
            <person name="Aubin-Horth N."/>
        </authorList>
    </citation>
    <scope>NUCLEOTIDE SEQUENCE</scope>
</reference>
<dbReference type="PROSITE" id="PS50003">
    <property type="entry name" value="PH_DOMAIN"/>
    <property type="match status" value="1"/>
</dbReference>
<dbReference type="Gene3D" id="2.30.29.30">
    <property type="entry name" value="Pleckstrin-homology domain (PH domain)/Phosphotyrosine-binding domain (PTB)"/>
    <property type="match status" value="1"/>
</dbReference>
<dbReference type="SUPFAM" id="SSF47769">
    <property type="entry name" value="SAM/Pointed domain"/>
    <property type="match status" value="1"/>
</dbReference>
<dbReference type="PROSITE" id="PS50106">
    <property type="entry name" value="PDZ"/>
    <property type="match status" value="1"/>
</dbReference>
<feature type="region of interest" description="Disordered" evidence="1">
    <location>
        <begin position="304"/>
        <end position="429"/>
    </location>
</feature>
<dbReference type="PROSITE" id="PS50105">
    <property type="entry name" value="SAM_DOMAIN"/>
    <property type="match status" value="1"/>
</dbReference>
<dbReference type="SUPFAM" id="SSF50156">
    <property type="entry name" value="PDZ domain-like"/>
    <property type="match status" value="1"/>
</dbReference>
<organism evidence="5">
    <name type="scientific">Schistocephalus solidus</name>
    <name type="common">Tapeworm</name>
    <dbReference type="NCBI Taxonomy" id="70667"/>
    <lineage>
        <taxon>Eukaryota</taxon>
        <taxon>Metazoa</taxon>
        <taxon>Spiralia</taxon>
        <taxon>Lophotrochozoa</taxon>
        <taxon>Platyhelminthes</taxon>
        <taxon>Cestoda</taxon>
        <taxon>Eucestoda</taxon>
        <taxon>Diphyllobothriidea</taxon>
        <taxon>Diphyllobothriidae</taxon>
        <taxon>Schistocephalus</taxon>
    </lineage>
</organism>
<dbReference type="PANTHER" id="PTHR12844:SF42">
    <property type="entry name" value="CONNECTOR ENHANCER OF KSR PROTEIN CNK"/>
    <property type="match status" value="1"/>
</dbReference>
<dbReference type="SMART" id="SM00454">
    <property type="entry name" value="SAM"/>
    <property type="match status" value="1"/>
</dbReference>
<dbReference type="InterPro" id="IPR036034">
    <property type="entry name" value="PDZ_sf"/>
</dbReference>
<feature type="region of interest" description="Disordered" evidence="1">
    <location>
        <begin position="939"/>
        <end position="965"/>
    </location>
</feature>
<dbReference type="InterPro" id="IPR001660">
    <property type="entry name" value="SAM"/>
</dbReference>
<evidence type="ECO:0008006" key="6">
    <source>
        <dbReference type="Google" id="ProtNLM"/>
    </source>
</evidence>
<accession>A0A0X3P220</accession>
<evidence type="ECO:0000259" key="4">
    <source>
        <dbReference type="PROSITE" id="PS50106"/>
    </source>
</evidence>
<feature type="compositionally biased region" description="Polar residues" evidence="1">
    <location>
        <begin position="491"/>
        <end position="503"/>
    </location>
</feature>
<dbReference type="SMART" id="SM00228">
    <property type="entry name" value="PDZ"/>
    <property type="match status" value="1"/>
</dbReference>
<feature type="compositionally biased region" description="Low complexity" evidence="1">
    <location>
        <begin position="504"/>
        <end position="517"/>
    </location>
</feature>
<proteinExistence type="predicted"/>
<dbReference type="EMBL" id="GEEE01017286">
    <property type="protein sequence ID" value="JAP45939.1"/>
    <property type="molecule type" value="Transcribed_RNA"/>
</dbReference>
<dbReference type="InterPro" id="IPR011993">
    <property type="entry name" value="PH-like_dom_sf"/>
</dbReference>
<feature type="domain" description="SAM" evidence="3">
    <location>
        <begin position="14"/>
        <end position="61"/>
    </location>
</feature>
<evidence type="ECO:0000259" key="3">
    <source>
        <dbReference type="PROSITE" id="PS50105"/>
    </source>
</evidence>
<evidence type="ECO:0000259" key="2">
    <source>
        <dbReference type="PROSITE" id="PS50003"/>
    </source>
</evidence>
<feature type="region of interest" description="Disordered" evidence="1">
    <location>
        <begin position="491"/>
        <end position="530"/>
    </location>
</feature>
<dbReference type="CDD" id="cd00136">
    <property type="entry name" value="PDZ_canonical"/>
    <property type="match status" value="1"/>
</dbReference>
<feature type="region of interest" description="Disordered" evidence="1">
    <location>
        <begin position="765"/>
        <end position="831"/>
    </location>
</feature>
<dbReference type="Gene3D" id="2.30.42.10">
    <property type="match status" value="1"/>
</dbReference>
<sequence length="965" mass="105522">MPESGTQLPHFSSWTSKQLLAWVKGLVPKCRAYLDQLRKANVDGRWLAHLTASDLSNLGISEPVLLRTVENLSELYATLATDTLQDILFRLLRSIVLIGSVLSRIKRINRLPGRGENGDLNDLINALLALSTRLEKDASLAISWLQRIPFSWMSCVSTLEPLISTEGEKLKVNIQLCMNASLCDYVDSTLELVQHLRGRLEDFIQNCDDPLLLTPCSIETVNLGKIESTDFGFSFTTTDNGIHVIRSVRPDLITFCAGRLTKDDEIIEVNGQVVLLWEHEAVEEAILQAPRRLTLRIRKRPSHCTDFIGSGRRPRGPSHQQHNHRYPQQHGQQQQHPQQERQQHRLRPLAKSSTAASSVGAHQQAPQTRRSNLLLGRVPKRRPPDTEDASQFATANAKGDMSPSSSLSPSPLCHKTGSRVHSRPRGERICQPLQSPTAIAEANEEQLPHKTNSRDTSDQQVISEASKSALKAKSGDLNSWWTGFEGTTDDSTTLLLPNQPSPYQSSDQDASVSSQPSTDRRKARRRPATLGSLDDFTQQEAFNWKTATQRISCKALGLGDCQGWLWLKKRSSFANKYVKRWCVFKHNTLYYYRHPDDEYAEGLIILNGVTISPTSDARSGRYAFRIYNDWANFVFAANSEQSRTKWMNMLGLAAIGLSASVRTARIGGFHPGYLVRSATASPLPNRRGTALSGSSDLPPSPSPCLLDLPTPQTADVNVKQTPDEQYASGLDVAHRCVSGLTVPASDNACTHLSASATCLVDTSFGNSSDPSGEEDEHEGGLSAAVEEEEEDSTSSDLARIGEDDGLSPMATTQGSSDPGGENAFTFTGTTEDDRANLPFRFTRRAAMIRRQGRRRRLTDGSISPSVYLTPAPYEWTTASTEVFQSLSGDGDGGGSEAEGGVGVAATKIFAPTSHRHSTDCGLTLASLIVNTAGHHSASLEDPLLAPSTTNSDVSVSKSSTRASSS</sequence>
<feature type="compositionally biased region" description="Low complexity" evidence="1">
    <location>
        <begin position="328"/>
        <end position="337"/>
    </location>
</feature>
<feature type="compositionally biased region" description="Low complexity" evidence="1">
    <location>
        <begin position="947"/>
        <end position="965"/>
    </location>
</feature>
<feature type="compositionally biased region" description="Polar residues" evidence="1">
    <location>
        <begin position="351"/>
        <end position="371"/>
    </location>
</feature>
<dbReference type="InterPro" id="IPR001478">
    <property type="entry name" value="PDZ"/>
</dbReference>
<dbReference type="Pfam" id="PF07647">
    <property type="entry name" value="SAM_2"/>
    <property type="match status" value="1"/>
</dbReference>
<dbReference type="InterPro" id="IPR013761">
    <property type="entry name" value="SAM/pointed_sf"/>
</dbReference>
<evidence type="ECO:0000313" key="5">
    <source>
        <dbReference type="EMBL" id="JAP45939.1"/>
    </source>
</evidence>
<dbReference type="SUPFAM" id="SSF50729">
    <property type="entry name" value="PH domain-like"/>
    <property type="match status" value="1"/>
</dbReference>
<dbReference type="Pfam" id="PF00595">
    <property type="entry name" value="PDZ"/>
    <property type="match status" value="1"/>
</dbReference>
<feature type="compositionally biased region" description="Low complexity" evidence="1">
    <location>
        <begin position="402"/>
        <end position="412"/>
    </location>
</feature>
<dbReference type="Gene3D" id="1.10.150.50">
    <property type="entry name" value="Transcription Factor, Ets-1"/>
    <property type="match status" value="1"/>
</dbReference>
<feature type="compositionally biased region" description="Basic residues" evidence="1">
    <location>
        <begin position="312"/>
        <end position="327"/>
    </location>
</feature>
<feature type="domain" description="PDZ" evidence="4">
    <location>
        <begin position="220"/>
        <end position="301"/>
    </location>
</feature>